<evidence type="ECO:0000313" key="2">
    <source>
        <dbReference type="Proteomes" id="UP000016626"/>
    </source>
</evidence>
<dbReference type="eggNOG" id="ENOG503457Q">
    <property type="taxonomic scope" value="Bacteria"/>
</dbReference>
<dbReference type="PATRIC" id="fig|888055.3.peg.205"/>
<reference evidence="1 2" key="1">
    <citation type="submission" date="2013-06" db="EMBL/GenBank/DDBJ databases">
        <authorList>
            <person name="Weinstock G."/>
            <person name="Sodergren E."/>
            <person name="Lobos E.A."/>
            <person name="Fulton L."/>
            <person name="Fulton R."/>
            <person name="Courtney L."/>
            <person name="Fronick C."/>
            <person name="O'Laughlin M."/>
            <person name="Godfrey J."/>
            <person name="Wilson R.M."/>
            <person name="Miner T."/>
            <person name="Farmer C."/>
            <person name="Delehaunty K."/>
            <person name="Cordes M."/>
            <person name="Minx P."/>
            <person name="Tomlinson C."/>
            <person name="Chen J."/>
            <person name="Wollam A."/>
            <person name="Pepin K.H."/>
            <person name="Bhonagiri V."/>
            <person name="Zhang X."/>
            <person name="Warren W."/>
            <person name="Mitreva M."/>
            <person name="Mardis E.R."/>
            <person name="Wilson R.K."/>
        </authorList>
    </citation>
    <scope>NUCLEOTIDE SEQUENCE [LARGE SCALE GENOMIC DNA]</scope>
    <source>
        <strain evidence="1 2">F0279</strain>
    </source>
</reference>
<accession>U2PU28</accession>
<dbReference type="HOGENOM" id="CLU_105832_0_0_0"/>
<sequence length="200" mass="24471">MDVSIITWDENYYDSCYEDYLEIMKNNEIIYYGYCYELVSYNEEARYKFVFEFNYGDIKNKCDTGIVKFENNFLMVPYQEKIYQYNYKYLPLKFTKQQLLRLMSKEEISLINKISCSDILLQWLGLSNFKGYFDTFEEYKKQLFYDIYFVDIDKLDDNIENFFKEISELKNREIVKILKNDFEIVTAYLNTGKIWEAFLR</sequence>
<dbReference type="RefSeq" id="WP_021745598.1">
    <property type="nucleotide sequence ID" value="NZ_KI271370.1"/>
</dbReference>
<gene>
    <name evidence="1" type="ORF">HMPREF9015_00210</name>
</gene>
<dbReference type="Proteomes" id="UP000016626">
    <property type="component" value="Unassembled WGS sequence"/>
</dbReference>
<dbReference type="AlphaFoldDB" id="U2PU28"/>
<organism evidence="1 2">
    <name type="scientific">Leptotrichia wadei (strain F0279)</name>
    <dbReference type="NCBI Taxonomy" id="888055"/>
    <lineage>
        <taxon>Bacteria</taxon>
        <taxon>Fusobacteriati</taxon>
        <taxon>Fusobacteriota</taxon>
        <taxon>Fusobacteriia</taxon>
        <taxon>Fusobacteriales</taxon>
        <taxon>Leptotrichiaceae</taxon>
        <taxon>Leptotrichia</taxon>
    </lineage>
</organism>
<dbReference type="EMBL" id="AWVM01000012">
    <property type="protein sequence ID" value="ERK53985.1"/>
    <property type="molecule type" value="Genomic_DNA"/>
</dbReference>
<evidence type="ECO:0000313" key="1">
    <source>
        <dbReference type="EMBL" id="ERK53985.1"/>
    </source>
</evidence>
<proteinExistence type="predicted"/>
<name>U2PU28_LEPWF</name>
<comment type="caution">
    <text evidence="1">The sequence shown here is derived from an EMBL/GenBank/DDBJ whole genome shotgun (WGS) entry which is preliminary data.</text>
</comment>
<protein>
    <submittedName>
        <fullName evidence="1">Uncharacterized protein</fullName>
    </submittedName>
</protein>